<dbReference type="AlphaFoldDB" id="A0A1X7T4B9"/>
<feature type="region of interest" description="Disordered" evidence="1">
    <location>
        <begin position="381"/>
        <end position="411"/>
    </location>
</feature>
<dbReference type="InParanoid" id="A0A1X7T4B9"/>
<reference evidence="2" key="1">
    <citation type="submission" date="2017-05" db="UniProtKB">
        <authorList>
            <consortium name="EnsemblMetazoa"/>
        </authorList>
    </citation>
    <scope>IDENTIFICATION</scope>
</reference>
<proteinExistence type="predicted"/>
<dbReference type="EnsemblMetazoa" id="Aqu2.1.09079_001">
    <property type="protein sequence ID" value="Aqu2.1.09079_001"/>
    <property type="gene ID" value="Aqu2.1.09079"/>
</dbReference>
<evidence type="ECO:0000256" key="1">
    <source>
        <dbReference type="SAM" id="MobiDB-lite"/>
    </source>
</evidence>
<name>A0A1X7T4B9_AMPQE</name>
<evidence type="ECO:0000313" key="2">
    <source>
        <dbReference type="EnsemblMetazoa" id="Aqu2.1.09079_001"/>
    </source>
</evidence>
<organism evidence="2">
    <name type="scientific">Amphimedon queenslandica</name>
    <name type="common">Sponge</name>
    <dbReference type="NCBI Taxonomy" id="400682"/>
    <lineage>
        <taxon>Eukaryota</taxon>
        <taxon>Metazoa</taxon>
        <taxon>Porifera</taxon>
        <taxon>Demospongiae</taxon>
        <taxon>Heteroscleromorpha</taxon>
        <taxon>Haplosclerida</taxon>
        <taxon>Niphatidae</taxon>
        <taxon>Amphimedon</taxon>
    </lineage>
</organism>
<sequence>MICPTLPTVFVDGNATNCSELEKCIAINKKLQKVKIIYEGLPSTIISSVIRGVTKNKTITSLTLGVEHSPPFLLLDGVIEQLLKDNNTLQALSLNIPDPSSLNIVEVKTPLTALDIRSSKLITSVLPHTKELHCLILHYEPYPPNLLFLSHPSLHTLTLPLDTAESAIELFTILQTNTTLKALSVAIYQKVFTSSMGTSLQHMLIQNQSLKYLTISMCRKTVFSPFLSFLTTGLESNTSLQHLSVPLSLNQDVKSFINCISQKNNLTEIEMYFILYRSNSNSKEKRQELAPLFYEQVLPAVTNMLQSHTTIRLLRIDCEEIFEEFEPNDYWIELIQHLYETIFIHPSLEYVEFQHNFLMRDVLYSQKMTLIDRHTEAQPHKPLPIVHIPDTSISYDDEDSSNEELDYNSPS</sequence>
<dbReference type="InterPro" id="IPR032675">
    <property type="entry name" value="LRR_dom_sf"/>
</dbReference>
<dbReference type="Gene3D" id="3.80.10.10">
    <property type="entry name" value="Ribonuclease Inhibitor"/>
    <property type="match status" value="1"/>
</dbReference>
<dbReference type="SUPFAM" id="SSF52047">
    <property type="entry name" value="RNI-like"/>
    <property type="match status" value="1"/>
</dbReference>
<feature type="compositionally biased region" description="Acidic residues" evidence="1">
    <location>
        <begin position="395"/>
        <end position="411"/>
    </location>
</feature>
<evidence type="ECO:0008006" key="3">
    <source>
        <dbReference type="Google" id="ProtNLM"/>
    </source>
</evidence>
<dbReference type="OrthoDB" id="5973910at2759"/>
<protein>
    <recommendedName>
        <fullName evidence="3">F-box domain-containing protein</fullName>
    </recommendedName>
</protein>
<accession>A0A1X7T4B9</accession>